<dbReference type="EMBL" id="JBFOLJ010000001">
    <property type="protein sequence ID" value="KAL2557172.1"/>
    <property type="molecule type" value="Genomic_DNA"/>
</dbReference>
<keyword evidence="3" id="KW-1185">Reference proteome</keyword>
<evidence type="ECO:0000313" key="3">
    <source>
        <dbReference type="Proteomes" id="UP001604277"/>
    </source>
</evidence>
<comment type="caution">
    <text evidence="2">The sequence shown here is derived from an EMBL/GenBank/DDBJ whole genome shotgun (WGS) entry which is preliminary data.</text>
</comment>
<reference evidence="3" key="1">
    <citation type="submission" date="2024-07" db="EMBL/GenBank/DDBJ databases">
        <title>Two chromosome-level genome assemblies of Korean endemic species Abeliophyllum distichum and Forsythia ovata (Oleaceae).</title>
        <authorList>
            <person name="Jang H."/>
        </authorList>
    </citation>
    <scope>NUCLEOTIDE SEQUENCE [LARGE SCALE GENOMIC DNA]</scope>
</reference>
<gene>
    <name evidence="2" type="ORF">Fot_01911</name>
</gene>
<accession>A0ABD1X5B3</accession>
<sequence length="366" mass="40272">MEYPSSENGSSGLSEAPSRRHGGKKKPSVSSDSDYDVNGVDNGLGSVSSKDERRNQSTEVQSVTPQPIKGKDWVKELPRKRKRAKSNHANQQATPFVSEHLHNDPIESLLDVNQSDVQFTGHLNDESWPENDGIVAMRLPENNFSTSPAANTITTQNMSMGGGPLLYPVAQSSDMVDYDSQLLHAPQDPRLPDKPQLPELHNESLSTATHHELQEPGLLFGPQHSIMQLGHQETVLPQGNQSSGLHPNSTYHFYNPSAVVGLSHEGQQSMTTLNEIQHRPEDSGIPRNGNDVTGEEFPQYGKDAFLREPNRPIDTKFSSPLNSLSPDFPGYGLFNLGMDAPSSLDASDFNFLVDDDFNEIIEYFGA</sequence>
<name>A0ABD1X5B3_9LAMI</name>
<protein>
    <submittedName>
        <fullName evidence="2">ETHYLENE INSENSITIVE 3-like 3 protein</fullName>
    </submittedName>
</protein>
<proteinExistence type="predicted"/>
<evidence type="ECO:0000256" key="1">
    <source>
        <dbReference type="SAM" id="MobiDB-lite"/>
    </source>
</evidence>
<dbReference type="AlphaFoldDB" id="A0ABD1X5B3"/>
<organism evidence="2 3">
    <name type="scientific">Forsythia ovata</name>
    <dbReference type="NCBI Taxonomy" id="205694"/>
    <lineage>
        <taxon>Eukaryota</taxon>
        <taxon>Viridiplantae</taxon>
        <taxon>Streptophyta</taxon>
        <taxon>Embryophyta</taxon>
        <taxon>Tracheophyta</taxon>
        <taxon>Spermatophyta</taxon>
        <taxon>Magnoliopsida</taxon>
        <taxon>eudicotyledons</taxon>
        <taxon>Gunneridae</taxon>
        <taxon>Pentapetalae</taxon>
        <taxon>asterids</taxon>
        <taxon>lamiids</taxon>
        <taxon>Lamiales</taxon>
        <taxon>Oleaceae</taxon>
        <taxon>Forsythieae</taxon>
        <taxon>Forsythia</taxon>
    </lineage>
</organism>
<evidence type="ECO:0000313" key="2">
    <source>
        <dbReference type="EMBL" id="KAL2557172.1"/>
    </source>
</evidence>
<feature type="compositionally biased region" description="Polar residues" evidence="1">
    <location>
        <begin position="1"/>
        <end position="13"/>
    </location>
</feature>
<feature type="region of interest" description="Disordered" evidence="1">
    <location>
        <begin position="1"/>
        <end position="94"/>
    </location>
</feature>
<dbReference type="Proteomes" id="UP001604277">
    <property type="component" value="Unassembled WGS sequence"/>
</dbReference>